<feature type="region of interest" description="Disordered" evidence="1">
    <location>
        <begin position="29"/>
        <end position="55"/>
    </location>
</feature>
<protein>
    <recommendedName>
        <fullName evidence="5">Lipoprotein</fullName>
    </recommendedName>
</protein>
<sequence length="331" mass="35257">MKTKFFFSLASVAVAAGLIIACSKSNSNNGTNGTTGNTSTTQVQTTADDESQVSTEMNAAENDVNNSLNASAAFNGVGTTDAKSGVVTDGGSTGLIIDYGICDATVTTDTANGLRQIVITYNGANCWGNRIRTGKIIISIPVGTHWRDKGAVVTVNIDTLKITRVRDHKTITLNGTYTFTNVTGGLLRDLASLGTITHTISANNVTIEFADSATRTWSVAKQRVFTYNNGVVITTTGTHSDGTNSDVAVWGTTRYGNSFETLIVQPMVIEQSCDWRLTSGQTETIRPDVTATITYGLDSNGNPTSCPGTGYYYYKAVWTTDGKTYTFIAPY</sequence>
<keyword evidence="4" id="KW-1185">Reference proteome</keyword>
<comment type="caution">
    <text evidence="3">The sequence shown here is derived from an EMBL/GenBank/DDBJ whole genome shotgun (WGS) entry which is preliminary data.</text>
</comment>
<reference evidence="3" key="2">
    <citation type="submission" date="2020-09" db="EMBL/GenBank/DDBJ databases">
        <authorList>
            <person name="Sun Q."/>
            <person name="Zhou Y."/>
        </authorList>
    </citation>
    <scope>NUCLEOTIDE SEQUENCE</scope>
    <source>
        <strain evidence="3">CGMCC 1.15448</strain>
    </source>
</reference>
<keyword evidence="2" id="KW-0732">Signal</keyword>
<dbReference type="AlphaFoldDB" id="A0A8J2XVT8"/>
<dbReference type="EMBL" id="BMJC01000005">
    <property type="protein sequence ID" value="GGB18235.1"/>
    <property type="molecule type" value="Genomic_DNA"/>
</dbReference>
<feature type="signal peptide" evidence="2">
    <location>
        <begin position="1"/>
        <end position="27"/>
    </location>
</feature>
<evidence type="ECO:0000256" key="1">
    <source>
        <dbReference type="SAM" id="MobiDB-lite"/>
    </source>
</evidence>
<evidence type="ECO:0000313" key="4">
    <source>
        <dbReference type="Proteomes" id="UP000607559"/>
    </source>
</evidence>
<dbReference type="PROSITE" id="PS51257">
    <property type="entry name" value="PROKAR_LIPOPROTEIN"/>
    <property type="match status" value="1"/>
</dbReference>
<name>A0A8J2XVT8_9BACT</name>
<gene>
    <name evidence="3" type="ORF">GCM10011511_47580</name>
</gene>
<dbReference type="RefSeq" id="WP_188936516.1">
    <property type="nucleotide sequence ID" value="NZ_BMJC01000005.1"/>
</dbReference>
<evidence type="ECO:0008006" key="5">
    <source>
        <dbReference type="Google" id="ProtNLM"/>
    </source>
</evidence>
<evidence type="ECO:0000256" key="2">
    <source>
        <dbReference type="SAM" id="SignalP"/>
    </source>
</evidence>
<feature type="compositionally biased region" description="Low complexity" evidence="1">
    <location>
        <begin position="29"/>
        <end position="41"/>
    </location>
</feature>
<accession>A0A8J2XVT8</accession>
<organism evidence="3 4">
    <name type="scientific">Puia dinghuensis</name>
    <dbReference type="NCBI Taxonomy" id="1792502"/>
    <lineage>
        <taxon>Bacteria</taxon>
        <taxon>Pseudomonadati</taxon>
        <taxon>Bacteroidota</taxon>
        <taxon>Chitinophagia</taxon>
        <taxon>Chitinophagales</taxon>
        <taxon>Chitinophagaceae</taxon>
        <taxon>Puia</taxon>
    </lineage>
</organism>
<evidence type="ECO:0000313" key="3">
    <source>
        <dbReference type="EMBL" id="GGB18235.1"/>
    </source>
</evidence>
<reference evidence="3" key="1">
    <citation type="journal article" date="2014" name="Int. J. Syst. Evol. Microbiol.">
        <title>Complete genome sequence of Corynebacterium casei LMG S-19264T (=DSM 44701T), isolated from a smear-ripened cheese.</title>
        <authorList>
            <consortium name="US DOE Joint Genome Institute (JGI-PGF)"/>
            <person name="Walter F."/>
            <person name="Albersmeier A."/>
            <person name="Kalinowski J."/>
            <person name="Ruckert C."/>
        </authorList>
    </citation>
    <scope>NUCLEOTIDE SEQUENCE</scope>
    <source>
        <strain evidence="3">CGMCC 1.15448</strain>
    </source>
</reference>
<dbReference type="Proteomes" id="UP000607559">
    <property type="component" value="Unassembled WGS sequence"/>
</dbReference>
<proteinExistence type="predicted"/>
<feature type="compositionally biased region" description="Polar residues" evidence="1">
    <location>
        <begin position="42"/>
        <end position="55"/>
    </location>
</feature>
<feature type="chain" id="PRO_5035157869" description="Lipoprotein" evidence="2">
    <location>
        <begin position="28"/>
        <end position="331"/>
    </location>
</feature>